<keyword evidence="8 10" id="KW-0067">ATP-binding</keyword>
<dbReference type="InterPro" id="IPR004473">
    <property type="entry name" value="Restrct_endonuc_typeI_HsdR"/>
</dbReference>
<dbReference type="Gene3D" id="3.90.1570.50">
    <property type="match status" value="1"/>
</dbReference>
<protein>
    <recommendedName>
        <fullName evidence="10">Type I restriction enzyme endonuclease subunit</fullName>
        <shortName evidence="10">R protein</shortName>
        <ecNumber evidence="10">3.1.21.3</ecNumber>
    </recommendedName>
</protein>
<evidence type="ECO:0000256" key="4">
    <source>
        <dbReference type="ARBA" id="ARBA00022741"/>
    </source>
</evidence>
<evidence type="ECO:0000256" key="1">
    <source>
        <dbReference type="ARBA" id="ARBA00000851"/>
    </source>
</evidence>
<evidence type="ECO:0000256" key="6">
    <source>
        <dbReference type="ARBA" id="ARBA00022759"/>
    </source>
</evidence>
<keyword evidence="9 10" id="KW-0238">DNA-binding</keyword>
<dbReference type="Pfam" id="PF22679">
    <property type="entry name" value="T1R_D3-like"/>
    <property type="match status" value="1"/>
</dbReference>
<dbReference type="InterPro" id="IPR014001">
    <property type="entry name" value="Helicase_ATP-bd"/>
</dbReference>
<dbReference type="CDD" id="cd22332">
    <property type="entry name" value="HsdR_N"/>
    <property type="match status" value="1"/>
</dbReference>
<keyword evidence="4 10" id="KW-0547">Nucleotide-binding</keyword>
<dbReference type="CDD" id="cd18800">
    <property type="entry name" value="SF2_C_EcoR124I-like"/>
    <property type="match status" value="1"/>
</dbReference>
<keyword evidence="5 10" id="KW-0680">Restriction system</keyword>
<keyword evidence="6" id="KW-0255">Endonuclease</keyword>
<dbReference type="Proteomes" id="UP000242496">
    <property type="component" value="Unassembled WGS sequence"/>
</dbReference>
<dbReference type="OrthoDB" id="9758243at2"/>
<accession>A0A1I7K214</accession>
<evidence type="ECO:0000313" key="12">
    <source>
        <dbReference type="EMBL" id="SFU91432.1"/>
    </source>
</evidence>
<comment type="subunit">
    <text evidence="10">The type I restriction/modification system is composed of three polypeptides R, M and S.</text>
</comment>
<organism evidence="12 13">
    <name type="scientific">Xenorhabdus koppenhoeferi</name>
    <dbReference type="NCBI Taxonomy" id="351659"/>
    <lineage>
        <taxon>Bacteria</taxon>
        <taxon>Pseudomonadati</taxon>
        <taxon>Pseudomonadota</taxon>
        <taxon>Gammaproteobacteria</taxon>
        <taxon>Enterobacterales</taxon>
        <taxon>Morganellaceae</taxon>
        <taxon>Xenorhabdus</taxon>
    </lineage>
</organism>
<dbReference type="InterPro" id="IPR021810">
    <property type="entry name" value="T1RH-like_C"/>
</dbReference>
<dbReference type="InterPro" id="IPR007409">
    <property type="entry name" value="Restrct_endonuc_type1_HsdR_N"/>
</dbReference>
<keyword evidence="3" id="KW-0540">Nuclease</keyword>
<evidence type="ECO:0000256" key="10">
    <source>
        <dbReference type="RuleBase" id="RU364115"/>
    </source>
</evidence>
<keyword evidence="13" id="KW-1185">Reference proteome</keyword>
<dbReference type="GO" id="GO:0009307">
    <property type="term" value="P:DNA restriction-modification system"/>
    <property type="evidence" value="ECO:0007669"/>
    <property type="project" value="UniProtKB-KW"/>
</dbReference>
<dbReference type="InterPro" id="IPR055180">
    <property type="entry name" value="HsdR_RecA-like_helicase_dom_2"/>
</dbReference>
<dbReference type="NCBIfam" id="TIGR00348">
    <property type="entry name" value="hsdR"/>
    <property type="match status" value="1"/>
</dbReference>
<dbReference type="EC" id="3.1.21.3" evidence="10"/>
<evidence type="ECO:0000256" key="7">
    <source>
        <dbReference type="ARBA" id="ARBA00022801"/>
    </source>
</evidence>
<dbReference type="AlphaFoldDB" id="A0A1I7K214"/>
<dbReference type="InterPro" id="IPR040980">
    <property type="entry name" value="SWI2_SNF2"/>
</dbReference>
<dbReference type="EMBL" id="FPBJ01000044">
    <property type="protein sequence ID" value="SFU91432.1"/>
    <property type="molecule type" value="Genomic_DNA"/>
</dbReference>
<evidence type="ECO:0000313" key="13">
    <source>
        <dbReference type="Proteomes" id="UP000242496"/>
    </source>
</evidence>
<dbReference type="SMART" id="SM00487">
    <property type="entry name" value="DEXDc"/>
    <property type="match status" value="1"/>
</dbReference>
<dbReference type="STRING" id="351659.SAMN05421784_14415"/>
<sequence length="1088" mass="125464">MSLKFSEEKLENVIIELLGEQGYPHIPGESLTRTDQEQVIIVDDLRNYLTTRYQADSLTDNEIERIIRQLTTLSASDLYESNKTFCFWLSNGFLFKRDDRAEKDLYIELIDTRHLPAALQQLFSRNEVPLQQAAEPTAFYYSTNSDNRFKVVNQFEIIGKDSQNRIPDTILYINGLPLVVFEFKSAIREQKANLDDAWRQLCVRYRRDIPQLFVYNAMCIISDGVNNRMGNLFAPYEYFYSWRKITGDESREQDGIRSLYTMIGGLFHPIRLLDVIKNFICFPDSVNREIKICCRYPQYYAARKLYYSIKRARKPQGNGKGGTYFGATGCGKSYTMQFLTRLLMKSVDFASPTIVLITDRTDLDEQLSRQFCNATKYIGDDTIISVKNREDLREKLAGCNSGGVFLTTIHKFTEDTELLSERNNIICISDEAHRSQINLDQKVLIDNKTGRVRKTYGFAKYLRDSLPSATYVGFTGTPIDATLDVFGEIIDSYTMAESVKDGITVPIVYEGRAAKIILDNSKLEEIEKYYEECAAAGTNDYQIDESKKASAHMNAILGDPDRLRALADDFAKHYDKRVAEGSTIKGKAMFVCASRNIAWEFYKQLKAIRPGWFEVQQTSDDTELTEAEKEKLLPSEMVKMIMTRDKDDEETLYDLLGSKEHRKELDTQFKNPNSNFKIAIVVDMWVTGFDVPELDTIYIDKPLQKHNLIQTISRVNRSLQGKGKGLIVDYIGIKRQMNQALAMYSKVDSTNFEDVALSITTVKDHIDLLKNIFHKFDSQDYFSGEARAQLACLNRAAEFVLQTKKLEHRFMGLVKRLKAAYDICCGSELLTQEERDHIHFFLAVRSIVFKLTKGDAPDVTQMNTKVRKMIADALKSNGVEELYTLGEDKAESIDIFDDDYMDRVNKIKLPNTKIQLLQKLLGKAISEFKKVNQLQGVNFSRRFQAILDRYNERREDDILNGEEFETFSQEMADIIYDIKTEMGTYVEMGIDIEEKAFYDILFHMREKYQFTYDDDKMLILAKDMKLVIDNTAQYPDWSKRDDIKAKLKVDLILLLHKHGFPPIANDEVYYGVLAQAENFKMNRMNQTI</sequence>
<dbReference type="Gene3D" id="3.40.50.300">
    <property type="entry name" value="P-loop containing nucleotide triphosphate hydrolases"/>
    <property type="match status" value="2"/>
</dbReference>
<dbReference type="RefSeq" id="WP_092553682.1">
    <property type="nucleotide sequence ID" value="NZ_CAWRBG010000091.1"/>
</dbReference>
<dbReference type="PROSITE" id="PS51192">
    <property type="entry name" value="HELICASE_ATP_BIND_1"/>
    <property type="match status" value="1"/>
</dbReference>
<comment type="catalytic activity">
    <reaction evidence="1 10">
        <text>Endonucleolytic cleavage of DNA to give random double-stranded fragments with terminal 5'-phosphates, ATP is simultaneously hydrolyzed.</text>
        <dbReference type="EC" id="3.1.21.3"/>
    </reaction>
</comment>
<evidence type="ECO:0000256" key="8">
    <source>
        <dbReference type="ARBA" id="ARBA00022840"/>
    </source>
</evidence>
<evidence type="ECO:0000256" key="3">
    <source>
        <dbReference type="ARBA" id="ARBA00022722"/>
    </source>
</evidence>
<dbReference type="Pfam" id="PF18766">
    <property type="entry name" value="SWI2_SNF2"/>
    <property type="match status" value="1"/>
</dbReference>
<gene>
    <name evidence="12" type="ORF">SAMN05421784_14415</name>
</gene>
<dbReference type="GO" id="GO:0003677">
    <property type="term" value="F:DNA binding"/>
    <property type="evidence" value="ECO:0007669"/>
    <property type="project" value="UniProtKB-KW"/>
</dbReference>
<dbReference type="PANTHER" id="PTHR30195">
    <property type="entry name" value="TYPE I SITE-SPECIFIC DEOXYRIBONUCLEASE PROTEIN SUBUNIT M AND R"/>
    <property type="match status" value="1"/>
</dbReference>
<reference evidence="13" key="1">
    <citation type="submission" date="2016-10" db="EMBL/GenBank/DDBJ databases">
        <authorList>
            <person name="Varghese N."/>
            <person name="Submissions S."/>
        </authorList>
    </citation>
    <scope>NUCLEOTIDE SEQUENCE [LARGE SCALE GENOMIC DNA]</scope>
    <source>
        <strain evidence="13">DSM 18168</strain>
    </source>
</reference>
<dbReference type="GO" id="GO:0005524">
    <property type="term" value="F:ATP binding"/>
    <property type="evidence" value="ECO:0007669"/>
    <property type="project" value="UniProtKB-KW"/>
</dbReference>
<dbReference type="Pfam" id="PF04313">
    <property type="entry name" value="HSDR_N"/>
    <property type="match status" value="1"/>
</dbReference>
<evidence type="ECO:0000259" key="11">
    <source>
        <dbReference type="PROSITE" id="PS51192"/>
    </source>
</evidence>
<dbReference type="Pfam" id="PF11867">
    <property type="entry name" value="T1RH-like_C"/>
    <property type="match status" value="1"/>
</dbReference>
<dbReference type="InterPro" id="IPR051268">
    <property type="entry name" value="Type-I_R_enzyme_R_subunit"/>
</dbReference>
<comment type="function">
    <text evidence="10">Subunit R is required for both nuclease and ATPase activities, but not for modification.</text>
</comment>
<name>A0A1I7K214_9GAMM</name>
<dbReference type="InterPro" id="IPR027417">
    <property type="entry name" value="P-loop_NTPase"/>
</dbReference>
<evidence type="ECO:0000256" key="5">
    <source>
        <dbReference type="ARBA" id="ARBA00022747"/>
    </source>
</evidence>
<comment type="similarity">
    <text evidence="2 10">Belongs to the HsdR family.</text>
</comment>
<evidence type="ECO:0000256" key="9">
    <source>
        <dbReference type="ARBA" id="ARBA00023125"/>
    </source>
</evidence>
<dbReference type="GO" id="GO:0009035">
    <property type="term" value="F:type I site-specific deoxyribonuclease activity"/>
    <property type="evidence" value="ECO:0007669"/>
    <property type="project" value="UniProtKB-EC"/>
</dbReference>
<keyword evidence="7 10" id="KW-0378">Hydrolase</keyword>
<evidence type="ECO:0000256" key="2">
    <source>
        <dbReference type="ARBA" id="ARBA00008598"/>
    </source>
</evidence>
<proteinExistence type="inferred from homology"/>
<dbReference type="PANTHER" id="PTHR30195:SF15">
    <property type="entry name" value="TYPE I RESTRICTION ENZYME HINDI ENDONUCLEASE SUBUNIT"/>
    <property type="match status" value="1"/>
</dbReference>
<dbReference type="SUPFAM" id="SSF52540">
    <property type="entry name" value="P-loop containing nucleoside triphosphate hydrolases"/>
    <property type="match status" value="2"/>
</dbReference>
<feature type="domain" description="Helicase ATP-binding" evidence="11">
    <location>
        <begin position="313"/>
        <end position="496"/>
    </location>
</feature>